<feature type="binding site" evidence="18">
    <location>
        <position position="83"/>
    </location>
    <ligand>
        <name>a divalent metal cation</name>
        <dbReference type="ChEBI" id="CHEBI:60240"/>
    </ligand>
</feature>
<evidence type="ECO:0000256" key="10">
    <source>
        <dbReference type="ARBA" id="ARBA00022989"/>
    </source>
</evidence>
<keyword evidence="3" id="KW-1003">Cell membrane</keyword>
<proteinExistence type="inferred from homology"/>
<dbReference type="KEGG" id="lsw:GTO87_04185"/>
<feature type="binding site" evidence="17">
    <location>
        <position position="83"/>
    </location>
    <ligand>
        <name>ATP</name>
        <dbReference type="ChEBI" id="CHEBI:30616"/>
    </ligand>
</feature>
<evidence type="ECO:0000256" key="13">
    <source>
        <dbReference type="ARBA" id="ARBA00023209"/>
    </source>
</evidence>
<evidence type="ECO:0000256" key="16">
    <source>
        <dbReference type="PIRSR" id="PIRSR600829-2"/>
    </source>
</evidence>
<evidence type="ECO:0000256" key="18">
    <source>
        <dbReference type="PIRSR" id="PIRSR600829-4"/>
    </source>
</evidence>
<dbReference type="Proteomes" id="UP000510886">
    <property type="component" value="Chromosome"/>
</dbReference>
<dbReference type="PANTHER" id="PTHR34299:SF1">
    <property type="entry name" value="DIACYLGLYCEROL KINASE"/>
    <property type="match status" value="1"/>
</dbReference>
<dbReference type="CDD" id="cd14265">
    <property type="entry name" value="UDPK_IM_like"/>
    <property type="match status" value="1"/>
</dbReference>
<comment type="cofactor">
    <cofactor evidence="18">
        <name>Mg(2+)</name>
        <dbReference type="ChEBI" id="CHEBI:18420"/>
    </cofactor>
    <text evidence="18">Mn(2+), Zn(2+), Cd(2+) and Co(2+) support activity to lesser extents.</text>
</comment>
<reference evidence="20 21" key="1">
    <citation type="submission" date="2020-01" db="EMBL/GenBank/DDBJ databases">
        <title>Complete and circular genome sequences of six lactobacillus isolates from horses.</title>
        <authorList>
            <person name="Hassan H.M."/>
        </authorList>
    </citation>
    <scope>NUCLEOTIDE SEQUENCE [LARGE SCALE GENOMIC DNA]</scope>
    <source>
        <strain evidence="20 21">1A</strain>
    </source>
</reference>
<feature type="binding site" evidence="17">
    <location>
        <begin position="102"/>
        <end position="103"/>
    </location>
    <ligand>
        <name>ATP</name>
        <dbReference type="ChEBI" id="CHEBI:30616"/>
    </ligand>
</feature>
<dbReference type="EMBL" id="CP047418">
    <property type="protein sequence ID" value="QLL77870.1"/>
    <property type="molecule type" value="Genomic_DNA"/>
</dbReference>
<dbReference type="GO" id="GO:0005886">
    <property type="term" value="C:plasma membrane"/>
    <property type="evidence" value="ECO:0007669"/>
    <property type="project" value="UniProtKB-SubCell"/>
</dbReference>
<evidence type="ECO:0000256" key="1">
    <source>
        <dbReference type="ARBA" id="ARBA00004651"/>
    </source>
</evidence>
<keyword evidence="4" id="KW-0444">Lipid biosynthesis</keyword>
<dbReference type="GO" id="GO:0016301">
    <property type="term" value="F:kinase activity"/>
    <property type="evidence" value="ECO:0007669"/>
    <property type="project" value="UniProtKB-KW"/>
</dbReference>
<keyword evidence="13" id="KW-0594">Phospholipid biosynthesis</keyword>
<evidence type="ECO:0000256" key="17">
    <source>
        <dbReference type="PIRSR" id="PIRSR600829-3"/>
    </source>
</evidence>
<evidence type="ECO:0000256" key="3">
    <source>
        <dbReference type="ARBA" id="ARBA00022475"/>
    </source>
</evidence>
<keyword evidence="9 17" id="KW-0067">ATP-binding</keyword>
<evidence type="ECO:0000256" key="5">
    <source>
        <dbReference type="ARBA" id="ARBA00022679"/>
    </source>
</evidence>
<sequence length="132" mass="15101">MALKDRKKRSRWQNRHFYQAVIHAMAGLVTVYQEERNFRFHCWSALVVLVLTTYLRLSWQEGLWLLLAIFMVLGAEILNSTIENIVDLATGDRYHPLAKKAKDMAAALVLLTAWLATIIGIVILGPKLIQIL</sequence>
<evidence type="ECO:0000256" key="15">
    <source>
        <dbReference type="PIRSR" id="PIRSR600829-1"/>
    </source>
</evidence>
<keyword evidence="5" id="KW-0808">Transferase</keyword>
<feature type="transmembrane region" description="Helical" evidence="19">
    <location>
        <begin position="104"/>
        <end position="124"/>
    </location>
</feature>
<evidence type="ECO:0000256" key="6">
    <source>
        <dbReference type="ARBA" id="ARBA00022692"/>
    </source>
</evidence>
<dbReference type="PANTHER" id="PTHR34299">
    <property type="entry name" value="DIACYLGLYCEROL KINASE"/>
    <property type="match status" value="1"/>
</dbReference>
<feature type="binding site" evidence="17">
    <location>
        <position position="35"/>
    </location>
    <ligand>
        <name>ATP</name>
        <dbReference type="ChEBI" id="CHEBI:30616"/>
    </ligand>
</feature>
<evidence type="ECO:0000313" key="20">
    <source>
        <dbReference type="EMBL" id="QLL77870.1"/>
    </source>
</evidence>
<evidence type="ECO:0000256" key="8">
    <source>
        <dbReference type="ARBA" id="ARBA00022777"/>
    </source>
</evidence>
<evidence type="ECO:0000256" key="7">
    <source>
        <dbReference type="ARBA" id="ARBA00022741"/>
    </source>
</evidence>
<evidence type="ECO:0000313" key="21">
    <source>
        <dbReference type="Proteomes" id="UP000510886"/>
    </source>
</evidence>
<dbReference type="InterPro" id="IPR000829">
    <property type="entry name" value="DAGK"/>
</dbReference>
<keyword evidence="14" id="KW-1208">Phospholipid metabolism</keyword>
<keyword evidence="6 19" id="KW-0812">Transmembrane</keyword>
<organism evidence="20 21">
    <name type="scientific">Ligilactobacillus saerimneri</name>
    <dbReference type="NCBI Taxonomy" id="228229"/>
    <lineage>
        <taxon>Bacteria</taxon>
        <taxon>Bacillati</taxon>
        <taxon>Bacillota</taxon>
        <taxon>Bacilli</taxon>
        <taxon>Lactobacillales</taxon>
        <taxon>Lactobacillaceae</taxon>
        <taxon>Ligilactobacillus</taxon>
    </lineage>
</organism>
<accession>A0A7H9EJI9</accession>
<dbReference type="GO" id="GO:0008654">
    <property type="term" value="P:phospholipid biosynthetic process"/>
    <property type="evidence" value="ECO:0007669"/>
    <property type="project" value="UniProtKB-KW"/>
</dbReference>
<keyword evidence="18" id="KW-0460">Magnesium</keyword>
<comment type="subcellular location">
    <subcellularLocation>
        <location evidence="1">Cell membrane</location>
        <topology evidence="1">Multi-pass membrane protein</topology>
    </subcellularLocation>
</comment>
<evidence type="ECO:0000256" key="4">
    <source>
        <dbReference type="ARBA" id="ARBA00022516"/>
    </source>
</evidence>
<keyword evidence="12 19" id="KW-0472">Membrane</keyword>
<evidence type="ECO:0000256" key="12">
    <source>
        <dbReference type="ARBA" id="ARBA00023136"/>
    </source>
</evidence>
<keyword evidence="8 20" id="KW-0418">Kinase</keyword>
<feature type="active site" description="Proton acceptor" evidence="15">
    <location>
        <position position="76"/>
    </location>
</feature>
<dbReference type="InterPro" id="IPR033717">
    <property type="entry name" value="UDPK"/>
</dbReference>
<feature type="transmembrane region" description="Helical" evidence="19">
    <location>
        <begin position="62"/>
        <end position="82"/>
    </location>
</feature>
<keyword evidence="7 17" id="KW-0547">Nucleotide-binding</keyword>
<feature type="binding site" evidence="16">
    <location>
        <position position="76"/>
    </location>
    <ligand>
        <name>substrate</name>
    </ligand>
</feature>
<gene>
    <name evidence="20" type="ORF">GTO87_04185</name>
</gene>
<dbReference type="GO" id="GO:0046872">
    <property type="term" value="F:metal ion binding"/>
    <property type="evidence" value="ECO:0007669"/>
    <property type="project" value="UniProtKB-KW"/>
</dbReference>
<name>A0A7H9EJI9_9LACO</name>
<dbReference type="Pfam" id="PF01219">
    <property type="entry name" value="DAGK_prokar"/>
    <property type="match status" value="1"/>
</dbReference>
<evidence type="ECO:0000256" key="9">
    <source>
        <dbReference type="ARBA" id="ARBA00022840"/>
    </source>
</evidence>
<evidence type="ECO:0000256" key="2">
    <source>
        <dbReference type="ARBA" id="ARBA00005967"/>
    </source>
</evidence>
<feature type="binding site" evidence="18">
    <location>
        <position position="35"/>
    </location>
    <ligand>
        <name>a divalent metal cation</name>
        <dbReference type="ChEBI" id="CHEBI:60240"/>
    </ligand>
</feature>
<dbReference type="GO" id="GO:0005524">
    <property type="term" value="F:ATP binding"/>
    <property type="evidence" value="ECO:0007669"/>
    <property type="project" value="UniProtKB-KW"/>
</dbReference>
<protein>
    <submittedName>
        <fullName evidence="20">UDP kinase</fullName>
    </submittedName>
</protein>
<evidence type="ECO:0000256" key="19">
    <source>
        <dbReference type="SAM" id="Phobius"/>
    </source>
</evidence>
<keyword evidence="11" id="KW-0443">Lipid metabolism</keyword>
<feature type="transmembrane region" description="Helical" evidence="19">
    <location>
        <begin position="38"/>
        <end position="55"/>
    </location>
</feature>
<dbReference type="AlphaFoldDB" id="A0A7H9EJI9"/>
<dbReference type="Gene3D" id="1.10.287.3610">
    <property type="match status" value="1"/>
</dbReference>
<evidence type="ECO:0000256" key="14">
    <source>
        <dbReference type="ARBA" id="ARBA00023264"/>
    </source>
</evidence>
<evidence type="ECO:0000256" key="11">
    <source>
        <dbReference type="ARBA" id="ARBA00023098"/>
    </source>
</evidence>
<dbReference type="RefSeq" id="WP_180849605.1">
    <property type="nucleotide sequence ID" value="NZ_CP047418.1"/>
</dbReference>
<keyword evidence="18" id="KW-0479">Metal-binding</keyword>
<keyword evidence="10 19" id="KW-1133">Transmembrane helix</keyword>
<dbReference type="InterPro" id="IPR036945">
    <property type="entry name" value="DAGK_sf"/>
</dbReference>
<comment type="similarity">
    <text evidence="2">Belongs to the bacterial diacylglycerol kinase family.</text>
</comment>